<organism evidence="2 3">
    <name type="scientific">Sphingomonas xanthus</name>
    <dbReference type="NCBI Taxonomy" id="2594473"/>
    <lineage>
        <taxon>Bacteria</taxon>
        <taxon>Pseudomonadati</taxon>
        <taxon>Pseudomonadota</taxon>
        <taxon>Alphaproteobacteria</taxon>
        <taxon>Sphingomonadales</taxon>
        <taxon>Sphingomonadaceae</taxon>
        <taxon>Sphingomonas</taxon>
    </lineage>
</organism>
<evidence type="ECO:0000256" key="1">
    <source>
        <dbReference type="SAM" id="SignalP"/>
    </source>
</evidence>
<name>A0A516IQQ6_9SPHN</name>
<evidence type="ECO:0000313" key="3">
    <source>
        <dbReference type="Proteomes" id="UP000321857"/>
    </source>
</evidence>
<accession>A0A516IQQ6</accession>
<keyword evidence="3" id="KW-1185">Reference proteome</keyword>
<dbReference type="RefSeq" id="WP_147493707.1">
    <property type="nucleotide sequence ID" value="NZ_CP041659.1"/>
</dbReference>
<sequence>MSKLPYLAFSAAGLALAVPVLMAPAPAFAQRGSVSEIIVYGTDPCPRSTDDEVVVCARKPESERYRIPEKLRQGGSLQSRQSWANRAIAFETYGRTGINSCSPVGPAGFTGCTQQLINKAMKERREEDDAATAPEQ</sequence>
<dbReference type="Proteomes" id="UP000321857">
    <property type="component" value="Chromosome"/>
</dbReference>
<proteinExistence type="predicted"/>
<dbReference type="EMBL" id="CP041659">
    <property type="protein sequence ID" value="QDP19253.1"/>
    <property type="molecule type" value="Genomic_DNA"/>
</dbReference>
<gene>
    <name evidence="2" type="ORF">FMM02_04310</name>
</gene>
<feature type="signal peptide" evidence="1">
    <location>
        <begin position="1"/>
        <end position="29"/>
    </location>
</feature>
<dbReference type="KEGG" id="sxa:FMM02_04310"/>
<protein>
    <submittedName>
        <fullName evidence="2">Uncharacterized protein</fullName>
    </submittedName>
</protein>
<dbReference type="AlphaFoldDB" id="A0A516IQQ6"/>
<reference evidence="2 3" key="1">
    <citation type="submission" date="2019-07" db="EMBL/GenBank/DDBJ databases">
        <title>Sphingomonas AE3 Genome sequencing and assembly.</title>
        <authorList>
            <person name="Kim H."/>
        </authorList>
    </citation>
    <scope>NUCLEOTIDE SEQUENCE [LARGE SCALE GENOMIC DNA]</scope>
    <source>
        <strain evidence="2 3">AE3</strain>
    </source>
</reference>
<keyword evidence="1" id="KW-0732">Signal</keyword>
<evidence type="ECO:0000313" key="2">
    <source>
        <dbReference type="EMBL" id="QDP19253.1"/>
    </source>
</evidence>
<dbReference type="OrthoDB" id="7391233at2"/>
<feature type="chain" id="PRO_5021812673" evidence="1">
    <location>
        <begin position="30"/>
        <end position="136"/>
    </location>
</feature>